<dbReference type="Proteomes" id="UP000027590">
    <property type="component" value="Unassembled WGS sequence"/>
</dbReference>
<dbReference type="InterPro" id="IPR011577">
    <property type="entry name" value="Cyt_b561_bac/Ni-Hgenase"/>
</dbReference>
<feature type="transmembrane region" description="Helical" evidence="13">
    <location>
        <begin position="89"/>
        <end position="113"/>
    </location>
</feature>
<dbReference type="GO" id="GO:0022904">
    <property type="term" value="P:respiratory electron transport chain"/>
    <property type="evidence" value="ECO:0007669"/>
    <property type="project" value="InterPro"/>
</dbReference>
<keyword evidence="6 13" id="KW-0812">Transmembrane</keyword>
<evidence type="ECO:0000259" key="14">
    <source>
        <dbReference type="Pfam" id="PF01292"/>
    </source>
</evidence>
<dbReference type="PANTHER" id="PTHR30529:SF6">
    <property type="entry name" value="BLL0291 PROTEIN"/>
    <property type="match status" value="1"/>
</dbReference>
<dbReference type="GO" id="GO:0020037">
    <property type="term" value="F:heme binding"/>
    <property type="evidence" value="ECO:0007669"/>
    <property type="project" value="TreeGrafter"/>
</dbReference>
<evidence type="ECO:0000313" key="16">
    <source>
        <dbReference type="Proteomes" id="UP000027590"/>
    </source>
</evidence>
<feature type="transmembrane region" description="Helical" evidence="13">
    <location>
        <begin position="148"/>
        <end position="170"/>
    </location>
</feature>
<dbReference type="InterPro" id="IPR016174">
    <property type="entry name" value="Di-haem_cyt_TM"/>
</dbReference>
<keyword evidence="9 13" id="KW-1133">Transmembrane helix</keyword>
<keyword evidence="4" id="KW-1003">Cell membrane</keyword>
<accession>A0A7U7G529</accession>
<dbReference type="EMBL" id="CBLY010000004">
    <property type="protein sequence ID" value="CDG33297.1"/>
    <property type="molecule type" value="Genomic_DNA"/>
</dbReference>
<dbReference type="GO" id="GO:0009055">
    <property type="term" value="F:electron transfer activity"/>
    <property type="evidence" value="ECO:0007669"/>
    <property type="project" value="InterPro"/>
</dbReference>
<dbReference type="Gene3D" id="1.20.950.20">
    <property type="entry name" value="Transmembrane di-heme cytochromes, Chain C"/>
    <property type="match status" value="1"/>
</dbReference>
<dbReference type="GO" id="GO:0005886">
    <property type="term" value="C:plasma membrane"/>
    <property type="evidence" value="ECO:0007669"/>
    <property type="project" value="UniProtKB-SubCell"/>
</dbReference>
<dbReference type="AlphaFoldDB" id="A0A7U7G529"/>
<feature type="domain" description="Cytochrome b561 bacterial/Ni-hydrogenase" evidence="14">
    <location>
        <begin position="13"/>
        <end position="181"/>
    </location>
</feature>
<evidence type="ECO:0000256" key="5">
    <source>
        <dbReference type="ARBA" id="ARBA00022617"/>
    </source>
</evidence>
<evidence type="ECO:0000256" key="7">
    <source>
        <dbReference type="ARBA" id="ARBA00022723"/>
    </source>
</evidence>
<evidence type="ECO:0000256" key="8">
    <source>
        <dbReference type="ARBA" id="ARBA00022982"/>
    </source>
</evidence>
<name>A0A7U7G529_9PROT</name>
<gene>
    <name evidence="15" type="ORF">SACS_0559</name>
</gene>
<dbReference type="InterPro" id="IPR052168">
    <property type="entry name" value="Cytochrome_b561_oxidase"/>
</dbReference>
<evidence type="ECO:0000256" key="13">
    <source>
        <dbReference type="SAM" id="Phobius"/>
    </source>
</evidence>
<dbReference type="PANTHER" id="PTHR30529">
    <property type="entry name" value="CYTOCHROME B561"/>
    <property type="match status" value="1"/>
</dbReference>
<keyword evidence="10" id="KW-0408">Iron</keyword>
<dbReference type="GO" id="GO:0046872">
    <property type="term" value="F:metal ion binding"/>
    <property type="evidence" value="ECO:0007669"/>
    <property type="project" value="UniProtKB-KW"/>
</dbReference>
<evidence type="ECO:0000256" key="6">
    <source>
        <dbReference type="ARBA" id="ARBA00022692"/>
    </source>
</evidence>
<feature type="transmembrane region" description="Helical" evidence="13">
    <location>
        <begin position="46"/>
        <end position="69"/>
    </location>
</feature>
<evidence type="ECO:0000256" key="11">
    <source>
        <dbReference type="ARBA" id="ARBA00023136"/>
    </source>
</evidence>
<proteinExistence type="inferred from homology"/>
<dbReference type="RefSeq" id="WP_052348963.1">
    <property type="nucleotide sequence ID" value="NZ_CBLY010000004.1"/>
</dbReference>
<comment type="cofactor">
    <cofactor evidence="1">
        <name>heme b</name>
        <dbReference type="ChEBI" id="CHEBI:60344"/>
    </cofactor>
</comment>
<evidence type="ECO:0000256" key="1">
    <source>
        <dbReference type="ARBA" id="ARBA00001970"/>
    </source>
</evidence>
<feature type="transmembrane region" description="Helical" evidence="13">
    <location>
        <begin position="20"/>
        <end position="39"/>
    </location>
</feature>
<keyword evidence="8" id="KW-0249">Electron transport</keyword>
<evidence type="ECO:0000256" key="9">
    <source>
        <dbReference type="ARBA" id="ARBA00022989"/>
    </source>
</evidence>
<keyword evidence="11 13" id="KW-0472">Membrane</keyword>
<dbReference type="SUPFAM" id="SSF81342">
    <property type="entry name" value="Transmembrane di-heme cytochromes"/>
    <property type="match status" value="1"/>
</dbReference>
<keyword evidence="3" id="KW-0813">Transport</keyword>
<evidence type="ECO:0000256" key="2">
    <source>
        <dbReference type="ARBA" id="ARBA00004651"/>
    </source>
</evidence>
<evidence type="ECO:0000313" key="15">
    <source>
        <dbReference type="EMBL" id="CDG33297.1"/>
    </source>
</evidence>
<evidence type="ECO:0000256" key="4">
    <source>
        <dbReference type="ARBA" id="ARBA00022475"/>
    </source>
</evidence>
<protein>
    <submittedName>
        <fullName evidence="15">Cytochrome B561</fullName>
    </submittedName>
</protein>
<evidence type="ECO:0000256" key="12">
    <source>
        <dbReference type="ARBA" id="ARBA00037975"/>
    </source>
</evidence>
<comment type="caution">
    <text evidence="15">The sequence shown here is derived from an EMBL/GenBank/DDBJ whole genome shotgun (WGS) entry which is preliminary data.</text>
</comment>
<organism evidence="15 16">
    <name type="scientific">Parasaccharibacter apium</name>
    <dbReference type="NCBI Taxonomy" id="1510841"/>
    <lineage>
        <taxon>Bacteria</taxon>
        <taxon>Pseudomonadati</taxon>
        <taxon>Pseudomonadota</taxon>
        <taxon>Alphaproteobacteria</taxon>
        <taxon>Acetobacterales</taxon>
        <taxon>Acetobacteraceae</taxon>
        <taxon>Parasaccharibacter</taxon>
    </lineage>
</organism>
<keyword evidence="7" id="KW-0479">Metal-binding</keyword>
<reference evidence="15 16" key="1">
    <citation type="journal article" date="2014" name="Genome Biol. Evol.">
        <title>Acetic acid bacteria genomes reveal functional traits for adaptation to life in insect guts.</title>
        <authorList>
            <person name="Chouaia B."/>
            <person name="Gaiarsa S."/>
            <person name="Crotti E."/>
            <person name="Comandatore F."/>
            <person name="Degli Esposti M."/>
            <person name="Ricci I."/>
            <person name="Alma A."/>
            <person name="Favia G."/>
            <person name="Bandi C."/>
            <person name="Daffonchio D."/>
        </authorList>
    </citation>
    <scope>NUCLEOTIDE SEQUENCE [LARGE SCALE GENOMIC DNA]</scope>
    <source>
        <strain evidence="16">AM169</strain>
    </source>
</reference>
<keyword evidence="5" id="KW-0349">Heme</keyword>
<comment type="similarity">
    <text evidence="12">Belongs to the cytochrome b561 family.</text>
</comment>
<evidence type="ECO:0000256" key="3">
    <source>
        <dbReference type="ARBA" id="ARBA00022448"/>
    </source>
</evidence>
<comment type="subcellular location">
    <subcellularLocation>
        <location evidence="2">Cell membrane</location>
        <topology evidence="2">Multi-pass membrane protein</topology>
    </subcellularLocation>
</comment>
<evidence type="ECO:0000256" key="10">
    <source>
        <dbReference type="ARBA" id="ARBA00023004"/>
    </source>
</evidence>
<sequence>MSFPQNTGHATPFPRLSILLHWVMAVLIIVMLFVGLVMAHDSTIHYAGLFTLHRTVGFLLLLLVVIRLVNRFANHTPALPMDMPGPMKLAAHVSHILLYGFMIALPLVGWAMLSAGGYPITLWGGCHIPPLMGFHPHLWGVLRCLHSLLAYGLILLILAHIGAALLHGIIRRDGVMGSMLGR</sequence>
<dbReference type="Pfam" id="PF01292">
    <property type="entry name" value="Ni_hydr_CYTB"/>
    <property type="match status" value="1"/>
</dbReference>
<reference evidence="15 16" key="2">
    <citation type="journal article" date="2014" name="PLoS ONE">
        <title>Evolution of mitochondria reconstructed from the energy metabolism of living bacteria.</title>
        <authorList>
            <person name="Degli Esposti M."/>
            <person name="Chouaia B."/>
            <person name="Comandatore F."/>
            <person name="Crotti E."/>
            <person name="Sassera D."/>
            <person name="Lievens P.M."/>
            <person name="Daffonchio D."/>
            <person name="Bandi C."/>
        </authorList>
    </citation>
    <scope>NUCLEOTIDE SEQUENCE [LARGE SCALE GENOMIC DNA]</scope>
    <source>
        <strain evidence="16">AM169</strain>
    </source>
</reference>